<dbReference type="OrthoDB" id="4570343at2"/>
<name>A0A4R0FZ58_9ACTN</name>
<organism evidence="2 3">
    <name type="scientific">Micromonospora zingiberis</name>
    <dbReference type="NCBI Taxonomy" id="2053011"/>
    <lineage>
        <taxon>Bacteria</taxon>
        <taxon>Bacillati</taxon>
        <taxon>Actinomycetota</taxon>
        <taxon>Actinomycetes</taxon>
        <taxon>Micromonosporales</taxon>
        <taxon>Micromonosporaceae</taxon>
        <taxon>Micromonospora</taxon>
    </lineage>
</organism>
<comment type="caution">
    <text evidence="2">The sequence shown here is derived from an EMBL/GenBank/DDBJ whole genome shotgun (WGS) entry which is preliminary data.</text>
</comment>
<dbReference type="InterPro" id="IPR032584">
    <property type="entry name" value="DUF4913"/>
</dbReference>
<reference evidence="2 3" key="1">
    <citation type="submission" date="2019-02" db="EMBL/GenBank/DDBJ databases">
        <title>Jishengella sp. nov., isolated from a root of Zingiber montanum.</title>
        <authorList>
            <person name="Kuncharoen N."/>
            <person name="Kudo T."/>
            <person name="Masahiro Y."/>
            <person name="Ohkuma M."/>
            <person name="Tanasupawat S."/>
        </authorList>
    </citation>
    <scope>NUCLEOTIDE SEQUENCE [LARGE SCALE GENOMIC DNA]</scope>
    <source>
        <strain evidence="2 3">PLAI 1-1</strain>
    </source>
</reference>
<feature type="region of interest" description="Disordered" evidence="1">
    <location>
        <begin position="132"/>
        <end position="152"/>
    </location>
</feature>
<protein>
    <submittedName>
        <fullName evidence="2">DUF4913 domain-containing protein</fullName>
    </submittedName>
</protein>
<dbReference type="AlphaFoldDB" id="A0A4R0FZ58"/>
<gene>
    <name evidence="2" type="ORF">E0H26_27940</name>
</gene>
<dbReference type="Proteomes" id="UP000292274">
    <property type="component" value="Unassembled WGS sequence"/>
</dbReference>
<proteinExistence type="predicted"/>
<dbReference type="EMBL" id="SJJR01000033">
    <property type="protein sequence ID" value="TCB89440.1"/>
    <property type="molecule type" value="Genomic_DNA"/>
</dbReference>
<dbReference type="RefSeq" id="WP_131309309.1">
    <property type="nucleotide sequence ID" value="NZ_SJJR01000033.1"/>
</dbReference>
<keyword evidence="3" id="KW-1185">Reference proteome</keyword>
<evidence type="ECO:0000256" key="1">
    <source>
        <dbReference type="SAM" id="MobiDB-lite"/>
    </source>
</evidence>
<evidence type="ECO:0000313" key="3">
    <source>
        <dbReference type="Proteomes" id="UP000292274"/>
    </source>
</evidence>
<sequence length="152" mass="17365">MTSRRDEDLVGMVAALQTQVAELTQRLDDQAPGATEAPAALRFPTVEAWVTGLFLPMFAWRVDGQRWHWCPQWWRHAEAIWRLELLWRSWEVSRLAPTGMSGWSVEVDRHIHELLGDSGSFKQCRAADEDRAARHTDLPSATADSAPDGWWD</sequence>
<accession>A0A4R0FZ58</accession>
<evidence type="ECO:0000313" key="2">
    <source>
        <dbReference type="EMBL" id="TCB89440.1"/>
    </source>
</evidence>
<dbReference type="Pfam" id="PF16259">
    <property type="entry name" value="DUF4913"/>
    <property type="match status" value="1"/>
</dbReference>